<protein>
    <submittedName>
        <fullName evidence="3">Uncharacterized protein</fullName>
    </submittedName>
</protein>
<sequence>MDLRKANGVERCWAPRVERVQRTGRVPTTMRRAPRGKRQHRTGGEHSDARDQRTTKGAAARTTGTGRGGSRISRRAPVPNYHFNRRGVHRGRGLVLSWRVGGFTGDGPRMRGWESSVLESVRVLSGAGLMSAVCPSAGMLSSGLGAFDRGDPMDTESMSIALSVAGGIAGKAGGPELGIEGVPGESFKWARIMVTAMDVPRGLG</sequence>
<evidence type="ECO:0000313" key="3">
    <source>
        <dbReference type="WBParaSite" id="Gr19_v10_g5251.t1"/>
    </source>
</evidence>
<dbReference type="Proteomes" id="UP000887572">
    <property type="component" value="Unplaced"/>
</dbReference>
<organism evidence="2 3">
    <name type="scientific">Globodera rostochiensis</name>
    <name type="common">Golden nematode worm</name>
    <name type="synonym">Heterodera rostochiensis</name>
    <dbReference type="NCBI Taxonomy" id="31243"/>
    <lineage>
        <taxon>Eukaryota</taxon>
        <taxon>Metazoa</taxon>
        <taxon>Ecdysozoa</taxon>
        <taxon>Nematoda</taxon>
        <taxon>Chromadorea</taxon>
        <taxon>Rhabditida</taxon>
        <taxon>Tylenchina</taxon>
        <taxon>Tylenchomorpha</taxon>
        <taxon>Tylenchoidea</taxon>
        <taxon>Heteroderidae</taxon>
        <taxon>Heteroderinae</taxon>
        <taxon>Globodera</taxon>
    </lineage>
</organism>
<feature type="compositionally biased region" description="Basic residues" evidence="1">
    <location>
        <begin position="32"/>
        <end position="41"/>
    </location>
</feature>
<keyword evidence="2" id="KW-1185">Reference proteome</keyword>
<dbReference type="AlphaFoldDB" id="A0A914HZM0"/>
<evidence type="ECO:0000313" key="2">
    <source>
        <dbReference type="Proteomes" id="UP000887572"/>
    </source>
</evidence>
<accession>A0A914HZM0</accession>
<reference evidence="3" key="1">
    <citation type="submission" date="2022-11" db="UniProtKB">
        <authorList>
            <consortium name="WormBaseParasite"/>
        </authorList>
    </citation>
    <scope>IDENTIFICATION</scope>
</reference>
<feature type="compositionally biased region" description="Basic and acidic residues" evidence="1">
    <location>
        <begin position="42"/>
        <end position="54"/>
    </location>
</feature>
<name>A0A914HZM0_GLORO</name>
<feature type="compositionally biased region" description="Low complexity" evidence="1">
    <location>
        <begin position="55"/>
        <end position="64"/>
    </location>
</feature>
<proteinExistence type="predicted"/>
<feature type="region of interest" description="Disordered" evidence="1">
    <location>
        <begin position="21"/>
        <end position="84"/>
    </location>
</feature>
<dbReference type="WBParaSite" id="Gr19_v10_g5251.t1">
    <property type="protein sequence ID" value="Gr19_v10_g5251.t1"/>
    <property type="gene ID" value="Gr19_v10_g5251"/>
</dbReference>
<evidence type="ECO:0000256" key="1">
    <source>
        <dbReference type="SAM" id="MobiDB-lite"/>
    </source>
</evidence>